<dbReference type="InterPro" id="IPR036388">
    <property type="entry name" value="WH-like_DNA-bd_sf"/>
</dbReference>
<evidence type="ECO:0000256" key="3">
    <source>
        <dbReference type="ARBA" id="ARBA00023125"/>
    </source>
</evidence>
<sequence>MTTGGQAQIGNVDLVKQLNSAAVYRLIDRQGPISRIQISELSQLAPASVTKITRQLIERGLIREVAQQASTGGRRAISIIAETRGFNTVGVRLGRNDATVTLFDLSGKSLAEEIYPLPQRTQETLENALFKAIADFCALHQRKLLELIAISVTLPGLVDPINGIIRYMPHISVEHWPLVAHLEKRFRVTSFVGHDIRSLALAEHYFGASRDCADSILVRVHRGTGAGIIANGHIFLGSNGNVGEIGHIQVDPLGERCHCGNFGCLETIAANSAIESRVRHLLTQGYPSSLTLDQCQIQAICLAANRGDALASEVVEYVGRHLGKAIAIAINLFNPQKVVIAGDLITADKVLLPAIEGCINTQALKAFRKNLPVVRSEIDHRSAIGAFALAKRAMLNGVLLQRLLEGHLTGGL</sequence>
<dbReference type="RefSeq" id="WP_004156645.1">
    <property type="nucleotide sequence ID" value="NZ_BAYW01000006.1"/>
</dbReference>
<keyword evidence="5" id="KW-0119">Carbohydrate metabolism</keyword>
<comment type="similarity">
    <text evidence="1">Belongs to the ROK (NagC/XylR) family.</text>
</comment>
<gene>
    <name evidence="7" type="primary">nagC</name>
    <name evidence="7" type="ORF">BN437_1173</name>
</gene>
<dbReference type="Pfam" id="PF01047">
    <property type="entry name" value="MarR"/>
    <property type="match status" value="1"/>
</dbReference>
<evidence type="ECO:0000256" key="2">
    <source>
        <dbReference type="ARBA" id="ARBA00023015"/>
    </source>
</evidence>
<keyword evidence="2" id="KW-0805">Transcription regulation</keyword>
<dbReference type="EMBL" id="CAPB01000008">
    <property type="protein sequence ID" value="CCO93119.1"/>
    <property type="molecule type" value="Genomic_DNA"/>
</dbReference>
<reference evidence="7 8" key="2">
    <citation type="submission" date="2013-04" db="EMBL/GenBank/DDBJ databases">
        <title>Comparative genomics of 12 strains of Erwinia amylovora identifies a pan-genome with a large conserved core and provides insights into host specificity.</title>
        <authorList>
            <person name="Mann R.A."/>
            <person name="Smits T.H.M."/>
            <person name="Buehlmann A."/>
            <person name="Blom J."/>
            <person name="Goesmann A."/>
            <person name="Frey J.E."/>
            <person name="Plummer K.M."/>
            <person name="Beer S.V."/>
            <person name="Luck J."/>
            <person name="Duffy B."/>
            <person name="Rodoni B."/>
        </authorList>
    </citation>
    <scope>NUCLEOTIDE SEQUENCE [LARGE SCALE GENOMIC DNA]</scope>
    <source>
        <strain evidence="8">CFBP 1232</strain>
    </source>
</reference>
<dbReference type="PANTHER" id="PTHR18964:SF175">
    <property type="entry name" value="N-ACETYLGLUCOSAMINE REPRESSOR"/>
    <property type="match status" value="1"/>
</dbReference>
<dbReference type="InterPro" id="IPR000835">
    <property type="entry name" value="HTH_MarR-typ"/>
</dbReference>
<name>A0A831ESR4_ERWAM</name>
<accession>A0A831ESR4</accession>
<dbReference type="PROSITE" id="PS01125">
    <property type="entry name" value="ROK"/>
    <property type="match status" value="1"/>
</dbReference>
<dbReference type="FunFam" id="3.30.420.40:FF:000059">
    <property type="entry name" value="N-acetylglucosamine operon transcriptional repressor"/>
    <property type="match status" value="1"/>
</dbReference>
<evidence type="ECO:0000256" key="4">
    <source>
        <dbReference type="ARBA" id="ARBA00023163"/>
    </source>
</evidence>
<dbReference type="Proteomes" id="UP000013111">
    <property type="component" value="Unassembled WGS sequence"/>
</dbReference>
<dbReference type="PANTHER" id="PTHR18964">
    <property type="entry name" value="ROK (REPRESSOR, ORF, KINASE) FAMILY"/>
    <property type="match status" value="1"/>
</dbReference>
<dbReference type="SUPFAM" id="SSF53067">
    <property type="entry name" value="Actin-like ATPase domain"/>
    <property type="match status" value="1"/>
</dbReference>
<dbReference type="InterPro" id="IPR036390">
    <property type="entry name" value="WH_DNA-bd_sf"/>
</dbReference>
<dbReference type="CDD" id="cd24075">
    <property type="entry name" value="ASKHA_ATPase_ROK_NagC"/>
    <property type="match status" value="1"/>
</dbReference>
<comment type="caution">
    <text evidence="7">The sequence shown here is derived from an EMBL/GenBank/DDBJ whole genome shotgun (WGS) entry which is preliminary data.</text>
</comment>
<evidence type="ECO:0000256" key="1">
    <source>
        <dbReference type="ARBA" id="ARBA00006479"/>
    </source>
</evidence>
<proteinExistence type="inferred from homology"/>
<evidence type="ECO:0000313" key="7">
    <source>
        <dbReference type="EMBL" id="CCO93119.1"/>
    </source>
</evidence>
<reference evidence="7 8" key="1">
    <citation type="submission" date="2012-11" db="EMBL/GenBank/DDBJ databases">
        <authorList>
            <person name="Linke B."/>
        </authorList>
    </citation>
    <scope>NUCLEOTIDE SEQUENCE [LARGE SCALE GENOMIC DNA]</scope>
    <source>
        <strain evidence="8">CFBP 1232</strain>
    </source>
</reference>
<dbReference type="GO" id="GO:0003700">
    <property type="term" value="F:DNA-binding transcription factor activity"/>
    <property type="evidence" value="ECO:0007669"/>
    <property type="project" value="InterPro"/>
</dbReference>
<dbReference type="Gene3D" id="3.30.420.40">
    <property type="match status" value="2"/>
</dbReference>
<dbReference type="InterPro" id="IPR049874">
    <property type="entry name" value="ROK_cs"/>
</dbReference>
<organism evidence="7 8">
    <name type="scientific">Erwinia amylovora NBRC 12687 = CFBP 1232</name>
    <dbReference type="NCBI Taxonomy" id="1219359"/>
    <lineage>
        <taxon>Bacteria</taxon>
        <taxon>Pseudomonadati</taxon>
        <taxon>Pseudomonadota</taxon>
        <taxon>Gammaproteobacteria</taxon>
        <taxon>Enterobacterales</taxon>
        <taxon>Erwiniaceae</taxon>
        <taxon>Erwinia</taxon>
    </lineage>
</organism>
<dbReference type="AlphaFoldDB" id="A0A831ESR4"/>
<dbReference type="InterPro" id="IPR000600">
    <property type="entry name" value="ROK"/>
</dbReference>
<feature type="domain" description="HTH marR-type" evidence="6">
    <location>
        <begin position="25"/>
        <end position="63"/>
    </location>
</feature>
<dbReference type="SUPFAM" id="SSF46785">
    <property type="entry name" value="Winged helix' DNA-binding domain"/>
    <property type="match status" value="1"/>
</dbReference>
<dbReference type="Pfam" id="PF00480">
    <property type="entry name" value="ROK"/>
    <property type="match status" value="1"/>
</dbReference>
<dbReference type="FunFam" id="1.10.10.10:FF:000045">
    <property type="entry name" value="ROK family transcriptional regulator"/>
    <property type="match status" value="1"/>
</dbReference>
<dbReference type="GeneID" id="97605447"/>
<evidence type="ECO:0000259" key="6">
    <source>
        <dbReference type="Pfam" id="PF01047"/>
    </source>
</evidence>
<protein>
    <submittedName>
        <fullName evidence="7">N-acetylglucosamine repressor</fullName>
    </submittedName>
</protein>
<dbReference type="Gene3D" id="1.10.10.10">
    <property type="entry name" value="Winged helix-like DNA-binding domain superfamily/Winged helix DNA-binding domain"/>
    <property type="match status" value="1"/>
</dbReference>
<keyword evidence="4" id="KW-0804">Transcription</keyword>
<dbReference type="InterPro" id="IPR043129">
    <property type="entry name" value="ATPase_NBD"/>
</dbReference>
<keyword evidence="3" id="KW-0238">DNA-binding</keyword>
<evidence type="ECO:0000256" key="5">
    <source>
        <dbReference type="ARBA" id="ARBA00023277"/>
    </source>
</evidence>
<evidence type="ECO:0000313" key="8">
    <source>
        <dbReference type="Proteomes" id="UP000013111"/>
    </source>
</evidence>
<dbReference type="GO" id="GO:0003677">
    <property type="term" value="F:DNA binding"/>
    <property type="evidence" value="ECO:0007669"/>
    <property type="project" value="UniProtKB-KW"/>
</dbReference>